<organism evidence="4 5">
    <name type="scientific">Ceratopteris richardii</name>
    <name type="common">Triangle waterfern</name>
    <dbReference type="NCBI Taxonomy" id="49495"/>
    <lineage>
        <taxon>Eukaryota</taxon>
        <taxon>Viridiplantae</taxon>
        <taxon>Streptophyta</taxon>
        <taxon>Embryophyta</taxon>
        <taxon>Tracheophyta</taxon>
        <taxon>Polypodiopsida</taxon>
        <taxon>Polypodiidae</taxon>
        <taxon>Polypodiales</taxon>
        <taxon>Pteridineae</taxon>
        <taxon>Pteridaceae</taxon>
        <taxon>Parkerioideae</taxon>
        <taxon>Ceratopteris</taxon>
    </lineage>
</organism>
<dbReference type="AlphaFoldDB" id="A0A8T2V5F5"/>
<feature type="domain" description="J" evidence="3">
    <location>
        <begin position="392"/>
        <end position="469"/>
    </location>
</feature>
<keyword evidence="1" id="KW-0175">Coiled coil</keyword>
<dbReference type="EMBL" id="CM035408">
    <property type="protein sequence ID" value="KAH7441075.1"/>
    <property type="molecule type" value="Genomic_DNA"/>
</dbReference>
<feature type="compositionally biased region" description="Polar residues" evidence="2">
    <location>
        <begin position="36"/>
        <end position="47"/>
    </location>
</feature>
<dbReference type="InterPro" id="IPR036869">
    <property type="entry name" value="J_dom_sf"/>
</dbReference>
<dbReference type="PROSITE" id="PS50076">
    <property type="entry name" value="DNAJ_2"/>
    <property type="match status" value="1"/>
</dbReference>
<feature type="region of interest" description="Disordered" evidence="2">
    <location>
        <begin position="1"/>
        <end position="159"/>
    </location>
</feature>
<gene>
    <name evidence="4" type="ORF">KP509_03G024600</name>
</gene>
<accession>A0A8T2V5F5</accession>
<evidence type="ECO:0000259" key="3">
    <source>
        <dbReference type="PROSITE" id="PS50076"/>
    </source>
</evidence>
<name>A0A8T2V5F5_CERRI</name>
<protein>
    <recommendedName>
        <fullName evidence="3">J domain-containing protein</fullName>
    </recommendedName>
</protein>
<dbReference type="OMA" id="HESGCRN"/>
<keyword evidence="5" id="KW-1185">Reference proteome</keyword>
<sequence length="469" mass="53311">MHPFLKKQPGVHKKESQGARVTVDSEPELVFDESRGGSQKRFNTRNAPNIIVIEDDDGDSEVENHDSEIQSRQSENPYQSSSSEFNYSKSSFNASDVSDSSSDDDCVVVEPHTSVPHWHSSQQSPRTQNRGRSPARRVPESCRKRRSSSRRSSPSDLSDCEIVLDLDGKVKQDWEEAALRRRTGKAMRAESEESTSVSIQANVDVLKSPKGKQRVTVESCRKRSWESSFGEGPSTNAKEREEEGALDQQDSNLNVTDTGSDRSAEEALSDENPSESRKTMTTNVTPTSVDDTVTDREFLKNTHEFRQAEEEEWKRRHLELQKQAKEAQREKKKKRLEAERRIEMEARQKRRLEEMRLTQLKEEQVSGIKGQIREHVQWELERIAVSCKDMATLLRRLGVQVDGGACATDQQVIAAYKKALLCFHPDRSSTMAKGDPRSQVEAEEKFKLVSRMKRTLPLVSSRSLSNKVF</sequence>
<comment type="caution">
    <text evidence="4">The sequence shown here is derived from an EMBL/GenBank/DDBJ whole genome shotgun (WGS) entry which is preliminary data.</text>
</comment>
<proteinExistence type="predicted"/>
<dbReference type="OrthoDB" id="498970at2759"/>
<dbReference type="PANTHER" id="PTHR36335">
    <property type="entry name" value="CHAPERONE DNAJ-DOMAIN SUPERFAMILY PROTEIN"/>
    <property type="match status" value="1"/>
</dbReference>
<dbReference type="CDD" id="cd06257">
    <property type="entry name" value="DnaJ"/>
    <property type="match status" value="1"/>
</dbReference>
<feature type="compositionally biased region" description="Polar residues" evidence="2">
    <location>
        <begin position="70"/>
        <end position="79"/>
    </location>
</feature>
<evidence type="ECO:0000313" key="4">
    <source>
        <dbReference type="EMBL" id="KAH7441074.1"/>
    </source>
</evidence>
<feature type="compositionally biased region" description="Polar residues" evidence="2">
    <location>
        <begin position="248"/>
        <end position="258"/>
    </location>
</feature>
<dbReference type="Proteomes" id="UP000825935">
    <property type="component" value="Chromosome 3"/>
</dbReference>
<evidence type="ECO:0000256" key="2">
    <source>
        <dbReference type="SAM" id="MobiDB-lite"/>
    </source>
</evidence>
<dbReference type="Gene3D" id="1.10.287.110">
    <property type="entry name" value="DnaJ domain"/>
    <property type="match status" value="1"/>
</dbReference>
<dbReference type="EMBL" id="CM035408">
    <property type="protein sequence ID" value="KAH7441074.1"/>
    <property type="molecule type" value="Genomic_DNA"/>
</dbReference>
<feature type="compositionally biased region" description="Polar residues" evidence="2">
    <location>
        <begin position="119"/>
        <end position="131"/>
    </location>
</feature>
<evidence type="ECO:0000313" key="5">
    <source>
        <dbReference type="Proteomes" id="UP000825935"/>
    </source>
</evidence>
<dbReference type="SUPFAM" id="SSF46565">
    <property type="entry name" value="Chaperone J-domain"/>
    <property type="match status" value="1"/>
</dbReference>
<evidence type="ECO:0000256" key="1">
    <source>
        <dbReference type="SAM" id="Coils"/>
    </source>
</evidence>
<feature type="compositionally biased region" description="Low complexity" evidence="2">
    <location>
        <begin position="281"/>
        <end position="291"/>
    </location>
</feature>
<feature type="coiled-coil region" evidence="1">
    <location>
        <begin position="308"/>
        <end position="363"/>
    </location>
</feature>
<feature type="compositionally biased region" description="Low complexity" evidence="2">
    <location>
        <begin position="80"/>
        <end position="100"/>
    </location>
</feature>
<feature type="region of interest" description="Disordered" evidence="2">
    <location>
        <begin position="208"/>
        <end position="296"/>
    </location>
</feature>
<dbReference type="InterPro" id="IPR001623">
    <property type="entry name" value="DnaJ_domain"/>
</dbReference>
<dbReference type="PANTHER" id="PTHR36335:SF1">
    <property type="entry name" value="CHAPERONE DNAJ-DOMAIN SUPERFAMILY PROTEIN"/>
    <property type="match status" value="1"/>
</dbReference>
<reference evidence="4" key="1">
    <citation type="submission" date="2021-08" db="EMBL/GenBank/DDBJ databases">
        <title>WGS assembly of Ceratopteris richardii.</title>
        <authorList>
            <person name="Marchant D.B."/>
            <person name="Chen G."/>
            <person name="Jenkins J."/>
            <person name="Shu S."/>
            <person name="Leebens-Mack J."/>
            <person name="Grimwood J."/>
            <person name="Schmutz J."/>
            <person name="Soltis P."/>
            <person name="Soltis D."/>
            <person name="Chen Z.-H."/>
        </authorList>
    </citation>
    <scope>NUCLEOTIDE SEQUENCE</scope>
    <source>
        <strain evidence="4">Whitten #5841</strain>
        <tissue evidence="4">Leaf</tissue>
    </source>
</reference>